<dbReference type="GO" id="GO:0006777">
    <property type="term" value="P:Mo-molybdopterin cofactor biosynthetic process"/>
    <property type="evidence" value="ECO:0007669"/>
    <property type="project" value="UniProtKB-KW"/>
</dbReference>
<evidence type="ECO:0000256" key="3">
    <source>
        <dbReference type="ARBA" id="ARBA00022723"/>
    </source>
</evidence>
<evidence type="ECO:0000256" key="7">
    <source>
        <dbReference type="ARBA" id="ARBA00023150"/>
    </source>
</evidence>
<sequence length="220" mass="22219">MAASAENAANAATPGTAAIILAGGRASRLDGAAKPLLEVAGRTLLDRAIAAVAGCDPIVVGPPVPVHGEVAWTREAPEFGGPVAGIAAGLANAESDEVFVLAADLPNAEEAVALLRRHPPLASGEDGICLADGSGRMQWLIGLYRTDVLRRAVAALPDGGRDASIRSLLAGLAVTAVPAGDLATDVDTWDDLERARATAQTPSATAQTPPRGNAPDEETT</sequence>
<keyword evidence="2 10" id="KW-0808">Transferase</keyword>
<dbReference type="InterPro" id="IPR013482">
    <property type="entry name" value="Molybde_CF_guanTrfase"/>
</dbReference>
<dbReference type="GO" id="GO:0016779">
    <property type="term" value="F:nucleotidyltransferase activity"/>
    <property type="evidence" value="ECO:0007669"/>
    <property type="project" value="UniProtKB-KW"/>
</dbReference>
<organism evidence="10 11">
    <name type="scientific">Microbacterium foliorum</name>
    <dbReference type="NCBI Taxonomy" id="104336"/>
    <lineage>
        <taxon>Bacteria</taxon>
        <taxon>Bacillati</taxon>
        <taxon>Actinomycetota</taxon>
        <taxon>Actinomycetes</taxon>
        <taxon>Micrococcales</taxon>
        <taxon>Microbacteriaceae</taxon>
        <taxon>Microbacterium</taxon>
    </lineage>
</organism>
<evidence type="ECO:0000259" key="9">
    <source>
        <dbReference type="Pfam" id="PF12804"/>
    </source>
</evidence>
<keyword evidence="10" id="KW-0548">Nucleotidyltransferase</keyword>
<keyword evidence="7" id="KW-0501">Molybdenum cofactor biosynthesis</keyword>
<feature type="domain" description="MobA-like NTP transferase" evidence="9">
    <location>
        <begin position="18"/>
        <end position="169"/>
    </location>
</feature>
<keyword evidence="4" id="KW-0547">Nucleotide-binding</keyword>
<dbReference type="PANTHER" id="PTHR19136:SF81">
    <property type="entry name" value="MOLYBDENUM COFACTOR GUANYLYLTRANSFERASE"/>
    <property type="match status" value="1"/>
</dbReference>
<reference evidence="10 11" key="1">
    <citation type="submission" date="2019-06" db="EMBL/GenBank/DDBJ databases">
        <title>Complete genome of Microbacterium foliorum M2.</title>
        <authorList>
            <person name="Cao G."/>
        </authorList>
    </citation>
    <scope>NUCLEOTIDE SEQUENCE [LARGE SCALE GENOMIC DNA]</scope>
    <source>
        <strain evidence="10 11">M2</strain>
    </source>
</reference>
<evidence type="ECO:0000256" key="1">
    <source>
        <dbReference type="ARBA" id="ARBA00022490"/>
    </source>
</evidence>
<dbReference type="Gene3D" id="3.90.550.10">
    <property type="entry name" value="Spore Coat Polysaccharide Biosynthesis Protein SpsA, Chain A"/>
    <property type="match status" value="1"/>
</dbReference>
<protein>
    <submittedName>
        <fullName evidence="10">Molybdenum cofactor guanylyltransferase</fullName>
    </submittedName>
</protein>
<dbReference type="SUPFAM" id="SSF53448">
    <property type="entry name" value="Nucleotide-diphospho-sugar transferases"/>
    <property type="match status" value="1"/>
</dbReference>
<dbReference type="GO" id="GO:0005525">
    <property type="term" value="F:GTP binding"/>
    <property type="evidence" value="ECO:0007669"/>
    <property type="project" value="UniProtKB-KW"/>
</dbReference>
<accession>A0A4Y5YW00</accession>
<evidence type="ECO:0000313" key="10">
    <source>
        <dbReference type="EMBL" id="QDE36688.1"/>
    </source>
</evidence>
<dbReference type="InterPro" id="IPR025877">
    <property type="entry name" value="MobA-like_NTP_Trfase"/>
</dbReference>
<dbReference type="CDD" id="cd02503">
    <property type="entry name" value="MobA"/>
    <property type="match status" value="1"/>
</dbReference>
<dbReference type="Proteomes" id="UP000316125">
    <property type="component" value="Chromosome"/>
</dbReference>
<evidence type="ECO:0000313" key="11">
    <source>
        <dbReference type="Proteomes" id="UP000316125"/>
    </source>
</evidence>
<dbReference type="PANTHER" id="PTHR19136">
    <property type="entry name" value="MOLYBDENUM COFACTOR GUANYLYLTRANSFERASE"/>
    <property type="match status" value="1"/>
</dbReference>
<evidence type="ECO:0000256" key="8">
    <source>
        <dbReference type="SAM" id="MobiDB-lite"/>
    </source>
</evidence>
<evidence type="ECO:0000256" key="4">
    <source>
        <dbReference type="ARBA" id="ARBA00022741"/>
    </source>
</evidence>
<keyword evidence="1" id="KW-0963">Cytoplasm</keyword>
<dbReference type="GO" id="GO:0046872">
    <property type="term" value="F:metal ion binding"/>
    <property type="evidence" value="ECO:0007669"/>
    <property type="project" value="UniProtKB-KW"/>
</dbReference>
<feature type="compositionally biased region" description="Low complexity" evidence="8">
    <location>
        <begin position="197"/>
        <end position="211"/>
    </location>
</feature>
<dbReference type="InterPro" id="IPR029044">
    <property type="entry name" value="Nucleotide-diphossugar_trans"/>
</dbReference>
<evidence type="ECO:0000256" key="2">
    <source>
        <dbReference type="ARBA" id="ARBA00022679"/>
    </source>
</evidence>
<dbReference type="EMBL" id="CP041040">
    <property type="protein sequence ID" value="QDE36688.1"/>
    <property type="molecule type" value="Genomic_DNA"/>
</dbReference>
<keyword evidence="6" id="KW-0342">GTP-binding</keyword>
<keyword evidence="5" id="KW-0460">Magnesium</keyword>
<proteinExistence type="predicted"/>
<feature type="region of interest" description="Disordered" evidence="8">
    <location>
        <begin position="193"/>
        <end position="220"/>
    </location>
</feature>
<dbReference type="OrthoDB" id="4408226at2"/>
<name>A0A4Y5YW00_9MICO</name>
<evidence type="ECO:0000256" key="5">
    <source>
        <dbReference type="ARBA" id="ARBA00022842"/>
    </source>
</evidence>
<dbReference type="AlphaFoldDB" id="A0A4Y5YW00"/>
<gene>
    <name evidence="10" type="ORF">FIV50_15040</name>
</gene>
<dbReference type="Pfam" id="PF12804">
    <property type="entry name" value="NTP_transf_3"/>
    <property type="match status" value="1"/>
</dbReference>
<evidence type="ECO:0000256" key="6">
    <source>
        <dbReference type="ARBA" id="ARBA00023134"/>
    </source>
</evidence>
<keyword evidence="3" id="KW-0479">Metal-binding</keyword>